<reference evidence="2" key="1">
    <citation type="submission" date="2011-08" db="EMBL/GenBank/DDBJ databases">
        <title>The draft genome of Latimeria chalumnae.</title>
        <authorList>
            <person name="Di Palma F."/>
            <person name="Alfoldi J."/>
            <person name="Johnson J."/>
            <person name="Berlin A."/>
            <person name="Gnerre S."/>
            <person name="Jaffe D."/>
            <person name="MacCallum I."/>
            <person name="Young S."/>
            <person name="Walker B.J."/>
            <person name="Lander E."/>
            <person name="Lindblad-Toh K."/>
        </authorList>
    </citation>
    <scope>NUCLEOTIDE SEQUENCE [LARGE SCALE GENOMIC DNA]</scope>
    <source>
        <strain evidence="2">Wild caught</strain>
    </source>
</reference>
<name>H3ASW7_LATCH</name>
<dbReference type="Proteomes" id="UP000008672">
    <property type="component" value="Unassembled WGS sequence"/>
</dbReference>
<dbReference type="InParanoid" id="H3ASW7"/>
<dbReference type="GeneTree" id="ENSGT01150000288916"/>
<protein>
    <submittedName>
        <fullName evidence="1">Uncharacterized protein</fullName>
    </submittedName>
</protein>
<evidence type="ECO:0000313" key="1">
    <source>
        <dbReference type="Ensembl" id="ENSLACP00000012738.1"/>
    </source>
</evidence>
<dbReference type="Ensembl" id="ENSLACT00000012832.1">
    <property type="protein sequence ID" value="ENSLACP00000012738.1"/>
    <property type="gene ID" value="ENSLACG00000011219.1"/>
</dbReference>
<dbReference type="HOGENOM" id="CLU_107849_2_0_1"/>
<sequence length="155" mass="17461">SKNVIPDGLAFEQHCFNKLGYLTKVVDMLMTPRRKSTSSVYCRERCHAKNVILKLARVANTLEFVQHGLEKGLSLCSLQISSVSFLSNQFQLLGSSEKIWKVAQLSFQITRPPIKQVIPQRDLSLMLNALCCAPFKSLKEIHKFLLSIKAILLTA</sequence>
<organism evidence="1 2">
    <name type="scientific">Latimeria chalumnae</name>
    <name type="common">Coelacanth</name>
    <dbReference type="NCBI Taxonomy" id="7897"/>
    <lineage>
        <taxon>Eukaryota</taxon>
        <taxon>Metazoa</taxon>
        <taxon>Chordata</taxon>
        <taxon>Craniata</taxon>
        <taxon>Vertebrata</taxon>
        <taxon>Euteleostomi</taxon>
        <taxon>Coelacanthiformes</taxon>
        <taxon>Coelacanthidae</taxon>
        <taxon>Latimeria</taxon>
    </lineage>
</organism>
<dbReference type="AlphaFoldDB" id="H3ASW7"/>
<reference evidence="1" key="3">
    <citation type="submission" date="2025-09" db="UniProtKB">
        <authorList>
            <consortium name="Ensembl"/>
        </authorList>
    </citation>
    <scope>IDENTIFICATION</scope>
</reference>
<dbReference type="EMBL" id="AFYH01134236">
    <property type="status" value="NOT_ANNOTATED_CDS"/>
    <property type="molecule type" value="Genomic_DNA"/>
</dbReference>
<reference evidence="1" key="2">
    <citation type="submission" date="2025-08" db="UniProtKB">
        <authorList>
            <consortium name="Ensembl"/>
        </authorList>
    </citation>
    <scope>IDENTIFICATION</scope>
</reference>
<proteinExistence type="predicted"/>
<dbReference type="PANTHER" id="PTHR35617:SF3">
    <property type="entry name" value="CORE-BINDING (CB) DOMAIN-CONTAINING PROTEIN"/>
    <property type="match status" value="1"/>
</dbReference>
<dbReference type="PANTHER" id="PTHR35617">
    <property type="entry name" value="PHAGE_INTEGRASE DOMAIN-CONTAINING PROTEIN"/>
    <property type="match status" value="1"/>
</dbReference>
<keyword evidence="2" id="KW-1185">Reference proteome</keyword>
<evidence type="ECO:0000313" key="2">
    <source>
        <dbReference type="Proteomes" id="UP000008672"/>
    </source>
</evidence>
<accession>H3ASW7</accession>